<keyword evidence="2" id="KW-1185">Reference proteome</keyword>
<sequence>MKFTSFVTLITAALVSAEAQVPWNEASAWYTCTQNLVKEYNTGSVGDLAPCNLWDCLHKNALTYKRGGGITLVSNLLTPACIAAKANPGSWFPGFPGSNNGKPATIAESMDWNSCTRELLDEFDTDSTGNRAACNMWVCLHNQAAKYQRGGLLTTASNILTPICTAAGVILPN</sequence>
<dbReference type="EMBL" id="JANAKD010001280">
    <property type="protein sequence ID" value="KAJ3481190.1"/>
    <property type="molecule type" value="Genomic_DNA"/>
</dbReference>
<proteinExistence type="predicted"/>
<evidence type="ECO:0000313" key="1">
    <source>
        <dbReference type="EMBL" id="KAJ3481190.1"/>
    </source>
</evidence>
<evidence type="ECO:0000313" key="2">
    <source>
        <dbReference type="Proteomes" id="UP001148737"/>
    </source>
</evidence>
<reference evidence="1" key="1">
    <citation type="submission" date="2022-07" db="EMBL/GenBank/DDBJ databases">
        <title>Genome Sequence of Lecanicillium saksenae.</title>
        <authorList>
            <person name="Buettner E."/>
        </authorList>
    </citation>
    <scope>NUCLEOTIDE SEQUENCE</scope>
    <source>
        <strain evidence="1">VT-O1</strain>
    </source>
</reference>
<organism evidence="1 2">
    <name type="scientific">Lecanicillium saksenae</name>
    <dbReference type="NCBI Taxonomy" id="468837"/>
    <lineage>
        <taxon>Eukaryota</taxon>
        <taxon>Fungi</taxon>
        <taxon>Dikarya</taxon>
        <taxon>Ascomycota</taxon>
        <taxon>Pezizomycotina</taxon>
        <taxon>Sordariomycetes</taxon>
        <taxon>Hypocreomycetidae</taxon>
        <taxon>Hypocreales</taxon>
        <taxon>Cordycipitaceae</taxon>
        <taxon>Lecanicillium</taxon>
    </lineage>
</organism>
<comment type="caution">
    <text evidence="1">The sequence shown here is derived from an EMBL/GenBank/DDBJ whole genome shotgun (WGS) entry which is preliminary data.</text>
</comment>
<gene>
    <name evidence="1" type="ORF">NLG97_g7884</name>
</gene>
<name>A0ACC1QNS0_9HYPO</name>
<accession>A0ACC1QNS0</accession>
<dbReference type="Proteomes" id="UP001148737">
    <property type="component" value="Unassembled WGS sequence"/>
</dbReference>
<protein>
    <submittedName>
        <fullName evidence="1">Uncharacterized protein</fullName>
    </submittedName>
</protein>